<feature type="transmembrane region" description="Helical" evidence="7">
    <location>
        <begin position="29"/>
        <end position="51"/>
    </location>
</feature>
<keyword evidence="6 7" id="KW-0472">Membrane</keyword>
<protein>
    <submittedName>
        <fullName evidence="8">Membrane protein YeaQ/YmgE, transglycosylase-associated protein family</fullName>
    </submittedName>
</protein>
<dbReference type="EMBL" id="AUBJ02000001">
    <property type="protein sequence ID" value="MCP2334375.1"/>
    <property type="molecule type" value="Genomic_DNA"/>
</dbReference>
<keyword evidence="4 7" id="KW-0812">Transmembrane</keyword>
<reference evidence="8 9" key="2">
    <citation type="submission" date="2022-06" db="EMBL/GenBank/DDBJ databases">
        <title>Genomic Encyclopedia of Type Strains, Phase I: the one thousand microbial genomes (KMG-I) project.</title>
        <authorList>
            <person name="Kyrpides N."/>
        </authorList>
    </citation>
    <scope>NUCLEOTIDE SEQUENCE [LARGE SCALE GENOMIC DNA]</scope>
    <source>
        <strain evidence="8 9">DSM 43889</strain>
    </source>
</reference>
<organism evidence="8 9">
    <name type="scientific">Actinoalloteichus caeruleus DSM 43889</name>
    <dbReference type="NCBI Taxonomy" id="1120930"/>
    <lineage>
        <taxon>Bacteria</taxon>
        <taxon>Bacillati</taxon>
        <taxon>Actinomycetota</taxon>
        <taxon>Actinomycetes</taxon>
        <taxon>Pseudonocardiales</taxon>
        <taxon>Pseudonocardiaceae</taxon>
        <taxon>Actinoalloteichus</taxon>
        <taxon>Actinoalloteichus cyanogriseus</taxon>
    </lineage>
</organism>
<dbReference type="Proteomes" id="UP000791080">
    <property type="component" value="Unassembled WGS sequence"/>
</dbReference>
<evidence type="ECO:0000256" key="6">
    <source>
        <dbReference type="ARBA" id="ARBA00023136"/>
    </source>
</evidence>
<evidence type="ECO:0000256" key="7">
    <source>
        <dbReference type="SAM" id="Phobius"/>
    </source>
</evidence>
<evidence type="ECO:0000256" key="3">
    <source>
        <dbReference type="ARBA" id="ARBA00022475"/>
    </source>
</evidence>
<keyword evidence="9" id="KW-1185">Reference proteome</keyword>
<evidence type="ECO:0000256" key="1">
    <source>
        <dbReference type="ARBA" id="ARBA00004651"/>
    </source>
</evidence>
<dbReference type="PANTHER" id="PTHR33884">
    <property type="entry name" value="UPF0410 PROTEIN YMGE"/>
    <property type="match status" value="1"/>
</dbReference>
<dbReference type="RefSeq" id="WP_026419929.1">
    <property type="nucleotide sequence ID" value="NZ_AUBJ02000001.1"/>
</dbReference>
<comment type="similarity">
    <text evidence="2">Belongs to the UPF0410 family.</text>
</comment>
<keyword evidence="5 7" id="KW-1133">Transmembrane helix</keyword>
<name>A0ABT1JPB8_ACTCY</name>
<sequence>MGILGWIVLGLLAGLIAKAIMPGRDPGGIIITLVLGVIGAFVGGFIGRAIFNTDLGSFFEIRTWLLAILGSIILLAIYRLVTGRRAHA</sequence>
<gene>
    <name evidence="8" type="ORF">G443_004645</name>
</gene>
<dbReference type="PANTHER" id="PTHR33884:SF3">
    <property type="entry name" value="UPF0410 PROTEIN YMGE"/>
    <property type="match status" value="1"/>
</dbReference>
<accession>A0ABT1JPB8</accession>
<feature type="transmembrane region" description="Helical" evidence="7">
    <location>
        <begin position="63"/>
        <end position="81"/>
    </location>
</feature>
<keyword evidence="3" id="KW-1003">Cell membrane</keyword>
<evidence type="ECO:0000313" key="9">
    <source>
        <dbReference type="Proteomes" id="UP000791080"/>
    </source>
</evidence>
<reference evidence="8 9" key="1">
    <citation type="submission" date="2013-07" db="EMBL/GenBank/DDBJ databases">
        <authorList>
            <consortium name="DOE Joint Genome Institute"/>
            <person name="Reeve W."/>
            <person name="Huntemann M."/>
            <person name="Han J."/>
            <person name="Chen A."/>
            <person name="Kyrpides N."/>
            <person name="Mavromatis K."/>
            <person name="Markowitz V."/>
            <person name="Palaniappan K."/>
            <person name="Ivanova N."/>
            <person name="Schaumberg A."/>
            <person name="Pati A."/>
            <person name="Liolios K."/>
            <person name="Nordberg H.P."/>
            <person name="Cantor M.N."/>
            <person name="Hua S.X."/>
            <person name="Woyke T."/>
        </authorList>
    </citation>
    <scope>NUCLEOTIDE SEQUENCE [LARGE SCALE GENOMIC DNA]</scope>
    <source>
        <strain evidence="8 9">DSM 43889</strain>
    </source>
</reference>
<proteinExistence type="inferred from homology"/>
<comment type="caution">
    <text evidence="8">The sequence shown here is derived from an EMBL/GenBank/DDBJ whole genome shotgun (WGS) entry which is preliminary data.</text>
</comment>
<evidence type="ECO:0000256" key="5">
    <source>
        <dbReference type="ARBA" id="ARBA00022989"/>
    </source>
</evidence>
<comment type="subcellular location">
    <subcellularLocation>
        <location evidence="1">Cell membrane</location>
        <topology evidence="1">Multi-pass membrane protein</topology>
    </subcellularLocation>
</comment>
<evidence type="ECO:0000256" key="2">
    <source>
        <dbReference type="ARBA" id="ARBA00011006"/>
    </source>
</evidence>
<evidence type="ECO:0000313" key="8">
    <source>
        <dbReference type="EMBL" id="MCP2334375.1"/>
    </source>
</evidence>
<evidence type="ECO:0000256" key="4">
    <source>
        <dbReference type="ARBA" id="ARBA00022692"/>
    </source>
</evidence>
<dbReference type="InterPro" id="IPR007341">
    <property type="entry name" value="Transgly_assoc"/>
</dbReference>
<dbReference type="Pfam" id="PF04226">
    <property type="entry name" value="Transgly_assoc"/>
    <property type="match status" value="1"/>
</dbReference>